<feature type="region of interest" description="Disordered" evidence="1">
    <location>
        <begin position="253"/>
        <end position="330"/>
    </location>
</feature>
<dbReference type="SMART" id="SM00516">
    <property type="entry name" value="SEC14"/>
    <property type="match status" value="1"/>
</dbReference>
<keyword evidence="2" id="KW-0472">Membrane</keyword>
<evidence type="ECO:0000259" key="4">
    <source>
        <dbReference type="PROSITE" id="PS50202"/>
    </source>
</evidence>
<feature type="compositionally biased region" description="Basic and acidic residues" evidence="1">
    <location>
        <begin position="270"/>
        <end position="281"/>
    </location>
</feature>
<dbReference type="Gene3D" id="3.40.525.10">
    <property type="entry name" value="CRAL-TRIO lipid binding domain"/>
    <property type="match status" value="1"/>
</dbReference>
<dbReference type="InterPro" id="IPR008962">
    <property type="entry name" value="PapD-like_sf"/>
</dbReference>
<accession>A0A8C7YDG1</accession>
<evidence type="ECO:0000256" key="2">
    <source>
        <dbReference type="SAM" id="Phobius"/>
    </source>
</evidence>
<dbReference type="PANTHER" id="PTHR46384:SF1">
    <property type="entry name" value="MOTILE SPERM DOMAIN-CONTAINING PROTEIN 2"/>
    <property type="match status" value="1"/>
</dbReference>
<keyword evidence="2" id="KW-0812">Transmembrane</keyword>
<evidence type="ECO:0000256" key="1">
    <source>
        <dbReference type="SAM" id="MobiDB-lite"/>
    </source>
</evidence>
<dbReference type="GO" id="GO:0012505">
    <property type="term" value="C:endomembrane system"/>
    <property type="evidence" value="ECO:0007669"/>
    <property type="project" value="TreeGrafter"/>
</dbReference>
<reference evidence="5" key="2">
    <citation type="submission" date="2025-09" db="UniProtKB">
        <authorList>
            <consortium name="Ensembl"/>
        </authorList>
    </citation>
    <scope>IDENTIFICATION</scope>
</reference>
<dbReference type="GeneTree" id="ENSGT00390000016713"/>
<proteinExistence type="predicted"/>
<feature type="transmembrane region" description="Helical" evidence="2">
    <location>
        <begin position="533"/>
        <end position="557"/>
    </location>
</feature>
<dbReference type="CDD" id="cd00170">
    <property type="entry name" value="SEC14"/>
    <property type="match status" value="1"/>
</dbReference>
<dbReference type="InterPro" id="IPR036273">
    <property type="entry name" value="CRAL/TRIO_N_dom_sf"/>
</dbReference>
<sequence>MAQSEPNDEQDLAKKIEETRQRFKNELLQESTEKYDQRDVERLLNDDALVEGYLQWRQQVVDDALKMIDDSLQWRKEFGVNDLSESTIPRWMFETGAVFLHGYDKEGNKLFWFKVKLHIKDAKTALDKKKYVAFWLERYAKKEPGMPLTVVFDMAESGISNIDMDFVKYVVNCFKVYYPKFLSKMVIVDMPWIMNAAWKIVKSWLGPEAISKLKFASKAEVLNYIDPEYLPPHMGGTDPFKYSYPPLPDDDFQTPIYDNGPSITEDETESKEAEQESKDTLESSFSSDVVPKSKKVTIQEDLPRAEDKDRGESSVRANGARKPLTTFKGPLMDVSPAEELSFGSGETERKCLIVLTNVTKNVVAFKVRTTAPEKYRVKPSSSSCEPGASVDIVVSLHGGFQASPQDRFLVMAAEMDGAGSQELAQFWKEVPKNKIMEHRCVTASQYGTGVFPRLDDDLLLLFIRRTHCLTSPLLILLRCRLRCQCLSSSKPASELLKESPVDTQSSRQLDLSSSLMRVMTCNHRLEQKLDTCLWVQNVLIGLVLVLVVLNLQCLYLLGTAQRPS</sequence>
<feature type="domain" description="CRAL-TRIO" evidence="3">
    <location>
        <begin position="100"/>
        <end position="242"/>
    </location>
</feature>
<keyword evidence="2" id="KW-1133">Transmembrane helix</keyword>
<dbReference type="PROSITE" id="PS50202">
    <property type="entry name" value="MSP"/>
    <property type="match status" value="1"/>
</dbReference>
<evidence type="ECO:0000313" key="5">
    <source>
        <dbReference type="Ensembl" id="ENSOSIP00000027052.1"/>
    </source>
</evidence>
<dbReference type="Pfam" id="PF00635">
    <property type="entry name" value="Motile_Sperm"/>
    <property type="match status" value="1"/>
</dbReference>
<evidence type="ECO:0000259" key="3">
    <source>
        <dbReference type="PROSITE" id="PS50191"/>
    </source>
</evidence>
<dbReference type="AlphaFoldDB" id="A0A8C7YDG1"/>
<dbReference type="SUPFAM" id="SSF52087">
    <property type="entry name" value="CRAL/TRIO domain"/>
    <property type="match status" value="1"/>
</dbReference>
<keyword evidence="6" id="KW-1185">Reference proteome</keyword>
<dbReference type="InterPro" id="IPR000535">
    <property type="entry name" value="MSP_dom"/>
</dbReference>
<name>A0A8C7YDG1_9TELE</name>
<dbReference type="InterPro" id="IPR013783">
    <property type="entry name" value="Ig-like_fold"/>
</dbReference>
<dbReference type="InterPro" id="IPR053012">
    <property type="entry name" value="ER-organelle_contact"/>
</dbReference>
<dbReference type="PROSITE" id="PS50191">
    <property type="entry name" value="CRAL_TRIO"/>
    <property type="match status" value="1"/>
</dbReference>
<dbReference type="SUPFAM" id="SSF49354">
    <property type="entry name" value="PapD-like"/>
    <property type="match status" value="1"/>
</dbReference>
<dbReference type="InterPro" id="IPR001251">
    <property type="entry name" value="CRAL-TRIO_dom"/>
</dbReference>
<dbReference type="SUPFAM" id="SSF46938">
    <property type="entry name" value="CRAL/TRIO N-terminal domain"/>
    <property type="match status" value="1"/>
</dbReference>
<dbReference type="GO" id="GO:0140284">
    <property type="term" value="C:endoplasmic reticulum-endosome membrane contact site"/>
    <property type="evidence" value="ECO:0007669"/>
    <property type="project" value="TreeGrafter"/>
</dbReference>
<evidence type="ECO:0000313" key="6">
    <source>
        <dbReference type="Proteomes" id="UP000694383"/>
    </source>
</evidence>
<reference evidence="5" key="1">
    <citation type="submission" date="2025-08" db="UniProtKB">
        <authorList>
            <consortium name="Ensembl"/>
        </authorList>
    </citation>
    <scope>IDENTIFICATION</scope>
</reference>
<dbReference type="InterPro" id="IPR036865">
    <property type="entry name" value="CRAL-TRIO_dom_sf"/>
</dbReference>
<feature type="domain" description="MSP" evidence="4">
    <location>
        <begin position="331"/>
        <end position="445"/>
    </location>
</feature>
<dbReference type="Proteomes" id="UP000694383">
    <property type="component" value="Unplaced"/>
</dbReference>
<organism evidence="5 6">
    <name type="scientific">Oryzias sinensis</name>
    <name type="common">Chinese medaka</name>
    <dbReference type="NCBI Taxonomy" id="183150"/>
    <lineage>
        <taxon>Eukaryota</taxon>
        <taxon>Metazoa</taxon>
        <taxon>Chordata</taxon>
        <taxon>Craniata</taxon>
        <taxon>Vertebrata</taxon>
        <taxon>Euteleostomi</taxon>
        <taxon>Actinopterygii</taxon>
        <taxon>Neopterygii</taxon>
        <taxon>Teleostei</taxon>
        <taxon>Neoteleostei</taxon>
        <taxon>Acanthomorphata</taxon>
        <taxon>Ovalentaria</taxon>
        <taxon>Atherinomorphae</taxon>
        <taxon>Beloniformes</taxon>
        <taxon>Adrianichthyidae</taxon>
        <taxon>Oryziinae</taxon>
        <taxon>Oryzias</taxon>
    </lineage>
</organism>
<dbReference type="Ensembl" id="ENSOSIT00000028524.1">
    <property type="protein sequence ID" value="ENSOSIP00000027052.1"/>
    <property type="gene ID" value="ENSOSIG00000013664.1"/>
</dbReference>
<dbReference type="PANTHER" id="PTHR46384">
    <property type="entry name" value="MOTILE SPERM DOMAIN-CONTAINING PROTEIN 2"/>
    <property type="match status" value="1"/>
</dbReference>
<dbReference type="Pfam" id="PF00650">
    <property type="entry name" value="CRAL_TRIO"/>
    <property type="match status" value="1"/>
</dbReference>
<feature type="compositionally biased region" description="Basic and acidic residues" evidence="1">
    <location>
        <begin position="297"/>
        <end position="313"/>
    </location>
</feature>
<dbReference type="Gene3D" id="2.60.40.10">
    <property type="entry name" value="Immunoglobulins"/>
    <property type="match status" value="1"/>
</dbReference>
<protein>
    <submittedName>
        <fullName evidence="5">Motile sperm domain containing 2</fullName>
    </submittedName>
</protein>